<dbReference type="EMBL" id="CADIKL010000031">
    <property type="protein sequence ID" value="CAB3799892.1"/>
    <property type="molecule type" value="Genomic_DNA"/>
</dbReference>
<dbReference type="Pfam" id="PF01418">
    <property type="entry name" value="HTH_6"/>
    <property type="match status" value="1"/>
</dbReference>
<dbReference type="InterPro" id="IPR001347">
    <property type="entry name" value="SIS_dom"/>
</dbReference>
<evidence type="ECO:0000313" key="8">
    <source>
        <dbReference type="Proteomes" id="UP000494119"/>
    </source>
</evidence>
<accession>A0A6J5GFF9</accession>
<dbReference type="InterPro" id="IPR009057">
    <property type="entry name" value="Homeodomain-like_sf"/>
</dbReference>
<dbReference type="InterPro" id="IPR046348">
    <property type="entry name" value="SIS_dom_sf"/>
</dbReference>
<keyword evidence="1" id="KW-0805">Transcription regulation</keyword>
<dbReference type="InterPro" id="IPR047640">
    <property type="entry name" value="RpiR-like"/>
</dbReference>
<keyword evidence="2" id="KW-0238">DNA-binding</keyword>
<dbReference type="GO" id="GO:0003677">
    <property type="term" value="F:DNA binding"/>
    <property type="evidence" value="ECO:0007669"/>
    <property type="project" value="UniProtKB-KW"/>
</dbReference>
<dbReference type="PROSITE" id="PS51464">
    <property type="entry name" value="SIS"/>
    <property type="match status" value="1"/>
</dbReference>
<evidence type="ECO:0000256" key="4">
    <source>
        <dbReference type="ARBA" id="ARBA00023163"/>
    </source>
</evidence>
<dbReference type="Proteomes" id="UP000494119">
    <property type="component" value="Unassembled WGS sequence"/>
</dbReference>
<dbReference type="AlphaFoldDB" id="A0A6J5GFF9"/>
<evidence type="ECO:0000259" key="6">
    <source>
        <dbReference type="PROSITE" id="PS51464"/>
    </source>
</evidence>
<organism evidence="7 8">
    <name type="scientific">Paraburkholderia caffeinitolerans</name>
    <dbReference type="NCBI Taxonomy" id="1723730"/>
    <lineage>
        <taxon>Bacteria</taxon>
        <taxon>Pseudomonadati</taxon>
        <taxon>Pseudomonadota</taxon>
        <taxon>Betaproteobacteria</taxon>
        <taxon>Burkholderiales</taxon>
        <taxon>Burkholderiaceae</taxon>
        <taxon>Paraburkholderia</taxon>
    </lineage>
</organism>
<keyword evidence="4" id="KW-0804">Transcription</keyword>
<feature type="domain" description="HTH rpiR-type" evidence="5">
    <location>
        <begin position="17"/>
        <end position="93"/>
    </location>
</feature>
<keyword evidence="8" id="KW-1185">Reference proteome</keyword>
<evidence type="ECO:0008006" key="9">
    <source>
        <dbReference type="Google" id="ProtNLM"/>
    </source>
</evidence>
<evidence type="ECO:0000256" key="1">
    <source>
        <dbReference type="ARBA" id="ARBA00023015"/>
    </source>
</evidence>
<dbReference type="Gene3D" id="1.10.10.10">
    <property type="entry name" value="Winged helix-like DNA-binding domain superfamily/Winged helix DNA-binding domain"/>
    <property type="match status" value="1"/>
</dbReference>
<dbReference type="Pfam" id="PF01380">
    <property type="entry name" value="SIS"/>
    <property type="match status" value="1"/>
</dbReference>
<dbReference type="InterPro" id="IPR000281">
    <property type="entry name" value="HTH_RpiR"/>
</dbReference>
<dbReference type="Gene3D" id="3.40.50.10490">
    <property type="entry name" value="Glucose-6-phosphate isomerase like protein, domain 1"/>
    <property type="match status" value="1"/>
</dbReference>
<dbReference type="PROSITE" id="PS51071">
    <property type="entry name" value="HTH_RPIR"/>
    <property type="match status" value="1"/>
</dbReference>
<dbReference type="GO" id="GO:0003700">
    <property type="term" value="F:DNA-binding transcription factor activity"/>
    <property type="evidence" value="ECO:0007669"/>
    <property type="project" value="InterPro"/>
</dbReference>
<dbReference type="PANTHER" id="PTHR30514">
    <property type="entry name" value="GLUCOKINASE"/>
    <property type="match status" value="1"/>
</dbReference>
<dbReference type="GO" id="GO:0097367">
    <property type="term" value="F:carbohydrate derivative binding"/>
    <property type="evidence" value="ECO:0007669"/>
    <property type="project" value="InterPro"/>
</dbReference>
<name>A0A6J5GFF9_9BURK</name>
<dbReference type="GO" id="GO:0006096">
    <property type="term" value="P:glycolytic process"/>
    <property type="evidence" value="ECO:0007669"/>
    <property type="project" value="UniProtKB-KW"/>
</dbReference>
<protein>
    <recommendedName>
        <fullName evidence="9">HTH-type transcriptional regulator HexR</fullName>
    </recommendedName>
</protein>
<evidence type="ECO:0000256" key="3">
    <source>
        <dbReference type="ARBA" id="ARBA00023152"/>
    </source>
</evidence>
<evidence type="ECO:0000313" key="7">
    <source>
        <dbReference type="EMBL" id="CAB3799892.1"/>
    </source>
</evidence>
<evidence type="ECO:0000256" key="2">
    <source>
        <dbReference type="ARBA" id="ARBA00023125"/>
    </source>
</evidence>
<evidence type="ECO:0000259" key="5">
    <source>
        <dbReference type="PROSITE" id="PS51071"/>
    </source>
</evidence>
<dbReference type="CDD" id="cd05013">
    <property type="entry name" value="SIS_RpiR"/>
    <property type="match status" value="1"/>
</dbReference>
<dbReference type="SUPFAM" id="SSF53697">
    <property type="entry name" value="SIS domain"/>
    <property type="match status" value="1"/>
</dbReference>
<feature type="domain" description="SIS" evidence="6">
    <location>
        <begin position="140"/>
        <end position="271"/>
    </location>
</feature>
<gene>
    <name evidence="7" type="ORF">LMG28688_05051</name>
</gene>
<dbReference type="SUPFAM" id="SSF46689">
    <property type="entry name" value="Homeodomain-like"/>
    <property type="match status" value="1"/>
</dbReference>
<dbReference type="InterPro" id="IPR035472">
    <property type="entry name" value="RpiR-like_SIS"/>
</dbReference>
<sequence length="302" mass="33021">MRKPQTESLPPMSQSDLSVVERISEMLPVLSDAHRRLADYVLAKPFKVAVMTIDEFASACEVSNATANRFVRRLGLPGYPQFRALLAQGFEDALAPVERLRLERSRTASAADIFAASLYEDQRNFELTRMSLSAEQCERAVQAVIDAQRIFIIGFGSSGYLAGLLQRNLAVHCNLVQSLATLGGVSEAARQASRLRKGDLVIAICFPRYLADTVTLVKTVRANGIGVLALTDKPTSPLATHADICLYARSERQYLSNSETAVLGLIEALSAAVAHRCADSLKDVAQLTESVMPWLTHRDDKA</sequence>
<keyword evidence="3" id="KW-0324">Glycolysis</keyword>
<proteinExistence type="predicted"/>
<dbReference type="InterPro" id="IPR036388">
    <property type="entry name" value="WH-like_DNA-bd_sf"/>
</dbReference>
<reference evidence="7 8" key="1">
    <citation type="submission" date="2020-04" db="EMBL/GenBank/DDBJ databases">
        <authorList>
            <person name="De Canck E."/>
        </authorList>
    </citation>
    <scope>NUCLEOTIDE SEQUENCE [LARGE SCALE GENOMIC DNA]</scope>
    <source>
        <strain evidence="7 8">LMG 28688</strain>
    </source>
</reference>